<dbReference type="GeneID" id="27688159"/>
<dbReference type="GO" id="GO:0019135">
    <property type="term" value="F:deoxyhypusine monooxygenase activity"/>
    <property type="evidence" value="ECO:0007669"/>
    <property type="project" value="TreeGrafter"/>
</dbReference>
<proteinExistence type="predicted"/>
<dbReference type="PANTHER" id="PTHR12697:SF5">
    <property type="entry name" value="DEOXYHYPUSINE HYDROXYLASE"/>
    <property type="match status" value="1"/>
</dbReference>
<reference evidence="2 3" key="1">
    <citation type="submission" date="2009-08" db="EMBL/GenBank/DDBJ databases">
        <title>The Genome Sequence of Spizellomyces punctatus strain DAOM BR117.</title>
        <authorList>
            <consortium name="The Broad Institute Genome Sequencing Platform"/>
            <person name="Russ C."/>
            <person name="Cuomo C."/>
            <person name="Shea T."/>
            <person name="Young S.K."/>
            <person name="Zeng Q."/>
            <person name="Koehrsen M."/>
            <person name="Haas B."/>
            <person name="Borodovsky M."/>
            <person name="Guigo R."/>
            <person name="Alvarado L."/>
            <person name="Berlin A."/>
            <person name="Bochicchio J."/>
            <person name="Borenstein D."/>
            <person name="Chapman S."/>
            <person name="Chen Z."/>
            <person name="Engels R."/>
            <person name="Freedman E."/>
            <person name="Gellesch M."/>
            <person name="Goldberg J."/>
            <person name="Griggs A."/>
            <person name="Gujja S."/>
            <person name="Heiman D."/>
            <person name="Hepburn T."/>
            <person name="Howarth C."/>
            <person name="Jen D."/>
            <person name="Larson L."/>
            <person name="Lewis B."/>
            <person name="Mehta T."/>
            <person name="Park D."/>
            <person name="Pearson M."/>
            <person name="Roberts A."/>
            <person name="Saif S."/>
            <person name="Shenoy N."/>
            <person name="Sisk P."/>
            <person name="Stolte C."/>
            <person name="Sykes S."/>
            <person name="Thomson T."/>
            <person name="Walk T."/>
            <person name="White J."/>
            <person name="Yandava C."/>
            <person name="Burger G."/>
            <person name="Gray M.W."/>
            <person name="Holland P.W.H."/>
            <person name="King N."/>
            <person name="Lang F.B.F."/>
            <person name="Roger A.J."/>
            <person name="Ruiz-Trillo I."/>
            <person name="Lander E."/>
            <person name="Nusbaum C."/>
        </authorList>
    </citation>
    <scope>NUCLEOTIDE SEQUENCE [LARGE SCALE GENOMIC DNA]</scope>
    <source>
        <strain evidence="2 3">DAOM BR117</strain>
    </source>
</reference>
<dbReference type="VEuPathDB" id="FungiDB:SPPG_04727"/>
<gene>
    <name evidence="2" type="ORF">SPPG_04727</name>
</gene>
<dbReference type="SMART" id="SM00567">
    <property type="entry name" value="EZ_HEAT"/>
    <property type="match status" value="4"/>
</dbReference>
<feature type="region of interest" description="Disordered" evidence="1">
    <location>
        <begin position="1074"/>
        <end position="1107"/>
    </location>
</feature>
<feature type="region of interest" description="Disordered" evidence="1">
    <location>
        <begin position="313"/>
        <end position="397"/>
    </location>
</feature>
<protein>
    <submittedName>
        <fullName evidence="2">Uncharacterized protein</fullName>
    </submittedName>
</protein>
<feature type="compositionally biased region" description="Low complexity" evidence="1">
    <location>
        <begin position="1087"/>
        <end position="1101"/>
    </location>
</feature>
<dbReference type="OrthoDB" id="5980716at2759"/>
<accession>A0A0L0HHV9</accession>
<dbReference type="Pfam" id="PF13646">
    <property type="entry name" value="HEAT_2"/>
    <property type="match status" value="1"/>
</dbReference>
<dbReference type="PANTHER" id="PTHR12697">
    <property type="entry name" value="PBS LYASE HEAT-LIKE PROTEIN"/>
    <property type="match status" value="1"/>
</dbReference>
<feature type="region of interest" description="Disordered" evidence="1">
    <location>
        <begin position="804"/>
        <end position="849"/>
    </location>
</feature>
<evidence type="ECO:0000256" key="1">
    <source>
        <dbReference type="SAM" id="MobiDB-lite"/>
    </source>
</evidence>
<dbReference type="AlphaFoldDB" id="A0A0L0HHV9"/>
<dbReference type="InterPro" id="IPR004155">
    <property type="entry name" value="PBS_lyase_HEAT"/>
</dbReference>
<sequence>MRETVIVRPPSPPKVDRAVLGIAHTPRGYRNIVLQNAEERNPIEAEYHRPHRKDLMDTVLRRRVQSLGAPMIATGGNIEVNRKHHNPVAAAIDLPYIAESKLQAVRQPPKLPPALEAQVHVVKGYRAALAVVEKEREVEQNLKETKLELRVNDKVRAEMGDYVGSGQKELFHEPVNVRSAETRDRDVDLTTTNQTMHKSSWLQNVVRKRDSAATRRIDERIPKSLPVNFGNSDTLGSAFDLEQLVGNGIITTTDRPLLKPSESFSTRNVPFMLEVWQRAEGINLQAAVSGYAKDEARRVADARRSLNTKLQDLAESGRFSMGSRPGSRPSTAGRRVFSADNERVTHGRPSIRSATRRSSVIPKSPSGHTSSQKSDRPRSSIANRDTPQMPEKTLSHSTVRFLKKLTREGLDPTQTVLTDGNVDALVRITLTGAEFESRERVSDVYARGSSGSGRSILLRRVPPRKRRAYAPGQWHKAMKAAEEGRLLTASDGTIGADDQGGIRLVIPDVREFRDDDDTSTVTDDSLQLRPNASRPAPPGTELPKSLSTDGDMKFLQALGKPTRRRSSVFGASQLLRTVKSNMKPAVLSDLPSFSVARLTTMLKRRAKENPISKVEAAPERTSHEPSISAPIIKTLTDFLETPYTNLEQIPPTDSPGYIALCKTLILALGEEEDRPLRFEASRLLIALDAHHSLGRWEGIAFRKTLGEMLKDGGVSERALAAVTLATMGIVDSAVLDELRRELGDVDTVTRRRAVECLEMMDLSHAEQLLEALLSDADSTSWRVRQDVIELLECWVGKLSQLTLEQPKQPPPETRISSRKASMIPDSARISSASTRPSTRASNKAMGEEDPMEIARREQLQTLRRQVKAAVETLLRLMWNDWNSTVRDAAAASLGRLGKGQHILDWIVGLLSSPDPLKRIDALKSLTRLGVVTENAVDKFLACFRDEFATVRVEACKLACILASGNRDLVNALLDCFDDFDWRVRAYAVKAIGTTKNTDPQVHESLRCALYHDAHPSVRAEAIQSAQILGLLATSKDLQEAVFTLMETDASPAVRTESEKALITLGLIFPSNVMETDTGSHMSRPKESQSTSTTAGTSQPAPLLTGGASTTATSRVASMNMVPFPHLLVNRRPSEVEVFLRSSLVAEKEQEAVIDQVRGMAEKETVTAEVAELELWKDSDDNDAHLHLYPADHIPDLKSIHGKKRRKRIDAGIGEIVRKLPGVPFERKWQKRKVADMADRLREVQPAEGCEVAKEV</sequence>
<dbReference type="Proteomes" id="UP000053201">
    <property type="component" value="Unassembled WGS sequence"/>
</dbReference>
<dbReference type="EMBL" id="KQ257456">
    <property type="protein sequence ID" value="KND00404.1"/>
    <property type="molecule type" value="Genomic_DNA"/>
</dbReference>
<dbReference type="eggNOG" id="ENOG502QPUU">
    <property type="taxonomic scope" value="Eukaryota"/>
</dbReference>
<keyword evidence="3" id="KW-1185">Reference proteome</keyword>
<dbReference type="InterPro" id="IPR016024">
    <property type="entry name" value="ARM-type_fold"/>
</dbReference>
<feature type="compositionally biased region" description="Low complexity" evidence="1">
    <location>
        <begin position="826"/>
        <end position="841"/>
    </location>
</feature>
<dbReference type="InParanoid" id="A0A0L0HHV9"/>
<dbReference type="RefSeq" id="XP_016608443.1">
    <property type="nucleotide sequence ID" value="XM_016752959.1"/>
</dbReference>
<name>A0A0L0HHV9_SPIPD</name>
<dbReference type="InterPro" id="IPR011989">
    <property type="entry name" value="ARM-like"/>
</dbReference>
<dbReference type="Gene3D" id="1.25.10.10">
    <property type="entry name" value="Leucine-rich Repeat Variant"/>
    <property type="match status" value="2"/>
</dbReference>
<dbReference type="SUPFAM" id="SSF48371">
    <property type="entry name" value="ARM repeat"/>
    <property type="match status" value="1"/>
</dbReference>
<feature type="region of interest" description="Disordered" evidence="1">
    <location>
        <begin position="514"/>
        <end position="550"/>
    </location>
</feature>
<evidence type="ECO:0000313" key="2">
    <source>
        <dbReference type="EMBL" id="KND00404.1"/>
    </source>
</evidence>
<evidence type="ECO:0000313" key="3">
    <source>
        <dbReference type="Proteomes" id="UP000053201"/>
    </source>
</evidence>
<organism evidence="2 3">
    <name type="scientific">Spizellomyces punctatus (strain DAOM BR117)</name>
    <dbReference type="NCBI Taxonomy" id="645134"/>
    <lineage>
        <taxon>Eukaryota</taxon>
        <taxon>Fungi</taxon>
        <taxon>Fungi incertae sedis</taxon>
        <taxon>Chytridiomycota</taxon>
        <taxon>Chytridiomycota incertae sedis</taxon>
        <taxon>Chytridiomycetes</taxon>
        <taxon>Spizellomycetales</taxon>
        <taxon>Spizellomycetaceae</taxon>
        <taxon>Spizellomyces</taxon>
    </lineage>
</organism>